<accession>A0A7C3GBH9</accession>
<dbReference type="Proteomes" id="UP000886042">
    <property type="component" value="Unassembled WGS sequence"/>
</dbReference>
<name>A0A7C3GBH9_9PROT</name>
<evidence type="ECO:0000313" key="3">
    <source>
        <dbReference type="EMBL" id="HFB54476.1"/>
    </source>
</evidence>
<dbReference type="AlphaFoldDB" id="A0A7C3GBH9"/>
<dbReference type="InterPro" id="IPR050273">
    <property type="entry name" value="GppA/Ppx_hydrolase"/>
</dbReference>
<sequence length="391" mass="43256">MPEDVSSGSVDASHSGAPKRRRKANRPKKARKAECYGVIDLGTNNCRLLIARSMPNGFKVIDSYSKVVRLGAGLARTGELANANMDAAVEAIQVCAQKMKAKSVKRWRCIATQACRQAENGEEFLARVKTETGLSFETISPRVEARLSVMGCMNIIDEEKDVALVIDIGGGSTELSWVDVRKMRDKNMPRRLHRPPISAWASLPIGVVNLSEMHPEGETDQETWFTAMKDHVREEIDRQNCQTRFANTFKEGRGHLVGTSGTITSLASVHMRLPFYQRNKIDGIWMASNDVISTARHLSEISLKDRQKVPCIGEDRAGMLVAGCAILDVVCELWPSDRIRIADRGLREGMLMGLMNKTQIRLTGKNHKNEAQGRKSPKANVKAGEGSRDDG</sequence>
<dbReference type="GO" id="GO:0016462">
    <property type="term" value="F:pyrophosphatase activity"/>
    <property type="evidence" value="ECO:0007669"/>
    <property type="project" value="TreeGrafter"/>
</dbReference>
<reference evidence="3" key="1">
    <citation type="journal article" date="2020" name="mSystems">
        <title>Genome- and Community-Level Interaction Insights into Carbon Utilization and Element Cycling Functions of Hydrothermarchaeota in Hydrothermal Sediment.</title>
        <authorList>
            <person name="Zhou Z."/>
            <person name="Liu Y."/>
            <person name="Xu W."/>
            <person name="Pan J."/>
            <person name="Luo Z.H."/>
            <person name="Li M."/>
        </authorList>
    </citation>
    <scope>NUCLEOTIDE SEQUENCE [LARGE SCALE GENOMIC DNA]</scope>
    <source>
        <strain evidence="3">HyVt-489</strain>
    </source>
</reference>
<feature type="domain" description="Ppx/GppA phosphatase N-terminal" evidence="2">
    <location>
        <begin position="50"/>
        <end position="357"/>
    </location>
</feature>
<proteinExistence type="predicted"/>
<dbReference type="InterPro" id="IPR043129">
    <property type="entry name" value="ATPase_NBD"/>
</dbReference>
<organism evidence="3">
    <name type="scientific">Hellea balneolensis</name>
    <dbReference type="NCBI Taxonomy" id="287478"/>
    <lineage>
        <taxon>Bacteria</taxon>
        <taxon>Pseudomonadati</taxon>
        <taxon>Pseudomonadota</taxon>
        <taxon>Alphaproteobacteria</taxon>
        <taxon>Maricaulales</taxon>
        <taxon>Robiginitomaculaceae</taxon>
        <taxon>Hellea</taxon>
    </lineage>
</organism>
<evidence type="ECO:0000259" key="2">
    <source>
        <dbReference type="Pfam" id="PF02541"/>
    </source>
</evidence>
<dbReference type="PANTHER" id="PTHR30005:SF0">
    <property type="entry name" value="RETROGRADE REGULATION PROTEIN 2"/>
    <property type="match status" value="1"/>
</dbReference>
<dbReference type="CDD" id="cd24054">
    <property type="entry name" value="ASKHA_NBD_AaPPX-GppA_MtPPX2-like"/>
    <property type="match status" value="1"/>
</dbReference>
<dbReference type="InterPro" id="IPR003695">
    <property type="entry name" value="Ppx_GppA_N"/>
</dbReference>
<dbReference type="Gene3D" id="3.30.420.40">
    <property type="match status" value="1"/>
</dbReference>
<gene>
    <name evidence="3" type="ORF">ENJ46_01010</name>
</gene>
<feature type="region of interest" description="Disordered" evidence="1">
    <location>
        <begin position="1"/>
        <end position="29"/>
    </location>
</feature>
<dbReference type="Pfam" id="PF02541">
    <property type="entry name" value="Ppx-GppA"/>
    <property type="match status" value="1"/>
</dbReference>
<feature type="region of interest" description="Disordered" evidence="1">
    <location>
        <begin position="364"/>
        <end position="391"/>
    </location>
</feature>
<comment type="caution">
    <text evidence="3">The sequence shown here is derived from an EMBL/GenBank/DDBJ whole genome shotgun (WGS) entry which is preliminary data.</text>
</comment>
<dbReference type="PANTHER" id="PTHR30005">
    <property type="entry name" value="EXOPOLYPHOSPHATASE"/>
    <property type="match status" value="1"/>
</dbReference>
<dbReference type="SUPFAM" id="SSF53067">
    <property type="entry name" value="Actin-like ATPase domain"/>
    <property type="match status" value="2"/>
</dbReference>
<feature type="compositionally biased region" description="Basic residues" evidence="1">
    <location>
        <begin position="17"/>
        <end position="29"/>
    </location>
</feature>
<protein>
    <submittedName>
        <fullName evidence="3">Ppx/GppA family phosphatase</fullName>
    </submittedName>
</protein>
<dbReference type="EMBL" id="DRMN01000070">
    <property type="protein sequence ID" value="HFB54476.1"/>
    <property type="molecule type" value="Genomic_DNA"/>
</dbReference>
<evidence type="ECO:0000256" key="1">
    <source>
        <dbReference type="SAM" id="MobiDB-lite"/>
    </source>
</evidence>
<feature type="compositionally biased region" description="Polar residues" evidence="1">
    <location>
        <begin position="1"/>
        <end position="12"/>
    </location>
</feature>
<dbReference type="Gene3D" id="3.30.420.150">
    <property type="entry name" value="Exopolyphosphatase. Domain 2"/>
    <property type="match status" value="1"/>
</dbReference>